<dbReference type="PROSITE" id="PS01102">
    <property type="entry name" value="ZF_DKSA_1"/>
    <property type="match status" value="1"/>
</dbReference>
<sequence>MTDFQHFKTKLEGLKKQLEDEMQVLIQRGSEPLKESVGELSSYDNHTSDLGAEIFEREKDLGLKDNTKILLMKVNHALDKIRDGTYGICERCGKPIDKERLEAVPYTTFCIECKKEEEKPDDPRSRPLEEDILKYPFGRSFLDDTDQNQYDGEDAWQDVARYGTANTPQDEPGAVDYTETYVDGNEKRGIVERGDMIIDEEDPDEDDKNELGE</sequence>
<keyword evidence="2" id="KW-0863">Zinc-finger</keyword>
<dbReference type="Gene3D" id="1.20.120.910">
    <property type="entry name" value="DksA, coiled-coil domain"/>
    <property type="match status" value="1"/>
</dbReference>
<gene>
    <name evidence="7" type="ORF">D2962_06945</name>
</gene>
<evidence type="ECO:0000313" key="8">
    <source>
        <dbReference type="Proteomes" id="UP000280960"/>
    </source>
</evidence>
<name>A0A3G2R4R3_9FIRM</name>
<dbReference type="EMBL" id="CP033169">
    <property type="protein sequence ID" value="AYO30392.1"/>
    <property type="molecule type" value="Genomic_DNA"/>
</dbReference>
<keyword evidence="8" id="KW-1185">Reference proteome</keyword>
<dbReference type="GO" id="GO:0008270">
    <property type="term" value="F:zinc ion binding"/>
    <property type="evidence" value="ECO:0007669"/>
    <property type="project" value="UniProtKB-KW"/>
</dbReference>
<proteinExistence type="predicted"/>
<dbReference type="InterPro" id="IPR037187">
    <property type="entry name" value="DnaK_N"/>
</dbReference>
<dbReference type="AlphaFoldDB" id="A0A3G2R4R3"/>
<evidence type="ECO:0000256" key="3">
    <source>
        <dbReference type="ARBA" id="ARBA00022833"/>
    </source>
</evidence>
<keyword evidence="1" id="KW-0479">Metal-binding</keyword>
<dbReference type="Proteomes" id="UP000280960">
    <property type="component" value="Chromosome"/>
</dbReference>
<dbReference type="InterPro" id="IPR014240">
    <property type="entry name" value="YteA"/>
</dbReference>
<dbReference type="PRINTS" id="PR00618">
    <property type="entry name" value="DKSAZNFINGER"/>
</dbReference>
<evidence type="ECO:0000256" key="4">
    <source>
        <dbReference type="PROSITE-ProRule" id="PRU00510"/>
    </source>
</evidence>
<accession>A0A3G2R4R3</accession>
<feature type="compositionally biased region" description="Acidic residues" evidence="5">
    <location>
        <begin position="197"/>
        <end position="213"/>
    </location>
</feature>
<keyword evidence="3" id="KW-0862">Zinc</keyword>
<dbReference type="PANTHER" id="PTHR33823">
    <property type="entry name" value="RNA POLYMERASE-BINDING TRANSCRIPTION FACTOR DKSA-RELATED"/>
    <property type="match status" value="1"/>
</dbReference>
<dbReference type="KEGG" id="bacg:D2962_06945"/>
<dbReference type="InterPro" id="IPR020458">
    <property type="entry name" value="Znf_DskA_TraR_CS"/>
</dbReference>
<dbReference type="SUPFAM" id="SSF109635">
    <property type="entry name" value="DnaK suppressor protein DksA, alpha-hairpin domain"/>
    <property type="match status" value="1"/>
</dbReference>
<dbReference type="RefSeq" id="WP_122014579.1">
    <property type="nucleotide sequence ID" value="NZ_CP033169.1"/>
</dbReference>
<reference evidence="7 8" key="1">
    <citation type="submission" date="2018-10" db="EMBL/GenBank/DDBJ databases">
        <authorList>
            <person name="Zhang X."/>
        </authorList>
    </citation>
    <scope>NUCLEOTIDE SEQUENCE [LARGE SCALE GENOMIC DNA]</scope>
    <source>
        <strain evidence="7 8">SK-G1</strain>
    </source>
</reference>
<organism evidence="7 8">
    <name type="scientific">Biomaibacter acetigenes</name>
    <dbReference type="NCBI Taxonomy" id="2316383"/>
    <lineage>
        <taxon>Bacteria</taxon>
        <taxon>Bacillati</taxon>
        <taxon>Bacillota</taxon>
        <taxon>Clostridia</taxon>
        <taxon>Thermosediminibacterales</taxon>
        <taxon>Tepidanaerobacteraceae</taxon>
        <taxon>Biomaibacter</taxon>
    </lineage>
</organism>
<dbReference type="InterPro" id="IPR000962">
    <property type="entry name" value="Znf_DskA_TraR"/>
</dbReference>
<feature type="compositionally biased region" description="Basic and acidic residues" evidence="5">
    <location>
        <begin position="184"/>
        <end position="196"/>
    </location>
</feature>
<feature type="region of interest" description="Disordered" evidence="5">
    <location>
        <begin position="164"/>
        <end position="213"/>
    </location>
</feature>
<dbReference type="PANTHER" id="PTHR33823:SF4">
    <property type="entry name" value="GENERAL STRESS PROTEIN 16O"/>
    <property type="match status" value="1"/>
</dbReference>
<feature type="zinc finger region" description="dksA C4-type" evidence="4">
    <location>
        <begin position="89"/>
        <end position="113"/>
    </location>
</feature>
<protein>
    <submittedName>
        <fullName evidence="7">Conjugal transfer protein TraR</fullName>
    </submittedName>
</protein>
<evidence type="ECO:0000256" key="1">
    <source>
        <dbReference type="ARBA" id="ARBA00022723"/>
    </source>
</evidence>
<dbReference type="PROSITE" id="PS51128">
    <property type="entry name" value="ZF_DKSA_2"/>
    <property type="match status" value="1"/>
</dbReference>
<evidence type="ECO:0000256" key="2">
    <source>
        <dbReference type="ARBA" id="ARBA00022771"/>
    </source>
</evidence>
<feature type="domain" description="Zinc finger DksA/TraR C4-type" evidence="6">
    <location>
        <begin position="84"/>
        <end position="119"/>
    </location>
</feature>
<dbReference type="SUPFAM" id="SSF57716">
    <property type="entry name" value="Glucocorticoid receptor-like (DNA-binding domain)"/>
    <property type="match status" value="1"/>
</dbReference>
<dbReference type="InterPro" id="IPR020460">
    <property type="entry name" value="Znf_C4-type_bac"/>
</dbReference>
<dbReference type="Pfam" id="PF01258">
    <property type="entry name" value="zf-dskA_traR"/>
    <property type="match status" value="1"/>
</dbReference>
<evidence type="ECO:0000259" key="6">
    <source>
        <dbReference type="Pfam" id="PF01258"/>
    </source>
</evidence>
<evidence type="ECO:0000313" key="7">
    <source>
        <dbReference type="EMBL" id="AYO30392.1"/>
    </source>
</evidence>
<dbReference type="NCBIfam" id="TIGR02890">
    <property type="entry name" value="bacill_yteA"/>
    <property type="match status" value="1"/>
</dbReference>
<evidence type="ECO:0000256" key="5">
    <source>
        <dbReference type="SAM" id="MobiDB-lite"/>
    </source>
</evidence>